<feature type="region of interest" description="Disordered" evidence="1">
    <location>
        <begin position="38"/>
        <end position="74"/>
    </location>
</feature>
<feature type="compositionally biased region" description="Polar residues" evidence="1">
    <location>
        <begin position="16"/>
        <end position="26"/>
    </location>
</feature>
<reference evidence="2 3" key="1">
    <citation type="submission" date="2019-04" db="EMBL/GenBank/DDBJ databases">
        <title>Comparative genomics and transcriptomics to analyze fruiting body development in filamentous ascomycetes.</title>
        <authorList>
            <consortium name="DOE Joint Genome Institute"/>
            <person name="Lutkenhaus R."/>
            <person name="Traeger S."/>
            <person name="Breuer J."/>
            <person name="Kuo A."/>
            <person name="Lipzen A."/>
            <person name="Pangilinan J."/>
            <person name="Dilworth D."/>
            <person name="Sandor L."/>
            <person name="Poggeler S."/>
            <person name="Barry K."/>
            <person name="Grigoriev I.V."/>
            <person name="Nowrousian M."/>
        </authorList>
    </citation>
    <scope>NUCLEOTIDE SEQUENCE [LARGE SCALE GENOMIC DNA]</scope>
    <source>
        <strain evidence="2 3">CBS 389.68</strain>
    </source>
</reference>
<evidence type="ECO:0000256" key="1">
    <source>
        <dbReference type="SAM" id="MobiDB-lite"/>
    </source>
</evidence>
<dbReference type="AlphaFoldDB" id="A0A4S2MN85"/>
<evidence type="ECO:0000313" key="2">
    <source>
        <dbReference type="EMBL" id="TGZ78503.1"/>
    </source>
</evidence>
<sequence>MNVFNDHLPPAPPATDGSSNMSSPISTVNLPPVDFLSPRTYKAEHSPGSVKSFKRLTKQSPRTPTDNTKLHHRSNSLNQDRDILNPYTMVSPTSSSKHIPSSTILNIHNHPLAPTIPKPPMLLLPPPPAISPSPFSPSNSPITYLAQIYISPYHKYLQSLDTYIDRNIRRDMYSWDRKRYAGLRECLTEGLNRMAMWELVRPGVAAAGRESLVVGWMVRGVGRVRGERVLEGGGDGNDGGGGGLER</sequence>
<keyword evidence="3" id="KW-1185">Reference proteome</keyword>
<dbReference type="Proteomes" id="UP000298138">
    <property type="component" value="Unassembled WGS sequence"/>
</dbReference>
<evidence type="ECO:0000313" key="3">
    <source>
        <dbReference type="Proteomes" id="UP000298138"/>
    </source>
</evidence>
<gene>
    <name evidence="2" type="ORF">EX30DRAFT_373865</name>
</gene>
<name>A0A4S2MN85_9PEZI</name>
<organism evidence="2 3">
    <name type="scientific">Ascodesmis nigricans</name>
    <dbReference type="NCBI Taxonomy" id="341454"/>
    <lineage>
        <taxon>Eukaryota</taxon>
        <taxon>Fungi</taxon>
        <taxon>Dikarya</taxon>
        <taxon>Ascomycota</taxon>
        <taxon>Pezizomycotina</taxon>
        <taxon>Pezizomycetes</taxon>
        <taxon>Pezizales</taxon>
        <taxon>Ascodesmidaceae</taxon>
        <taxon>Ascodesmis</taxon>
    </lineage>
</organism>
<dbReference type="EMBL" id="ML220141">
    <property type="protein sequence ID" value="TGZ78503.1"/>
    <property type="molecule type" value="Genomic_DNA"/>
</dbReference>
<accession>A0A4S2MN85</accession>
<feature type="compositionally biased region" description="Polar residues" evidence="1">
    <location>
        <begin position="58"/>
        <end position="67"/>
    </location>
</feature>
<dbReference type="InParanoid" id="A0A4S2MN85"/>
<proteinExistence type="predicted"/>
<protein>
    <submittedName>
        <fullName evidence="2">Uncharacterized protein</fullName>
    </submittedName>
</protein>
<feature type="region of interest" description="Disordered" evidence="1">
    <location>
        <begin position="1"/>
        <end position="26"/>
    </location>
</feature>